<dbReference type="Pfam" id="PF00239">
    <property type="entry name" value="Resolvase"/>
    <property type="match status" value="1"/>
</dbReference>
<dbReference type="InterPro" id="IPR038109">
    <property type="entry name" value="DNA_bind_recomb_sf"/>
</dbReference>
<dbReference type="InterPro" id="IPR025827">
    <property type="entry name" value="Zn_ribbon_recom_dom"/>
</dbReference>
<sequence length="566" mass="66233">MYKMARKSRKSIPETVSSAAVQEEIKRPFRAGLYARISMETEETIERGTIETQVELMKNYVADTEDISVAEVYKDSDYSGTNFDRPGFTQMMEDIKHGKINCVIVKDLSRLGRNYVETSNYIERVFPFFHVRFLAVTDDFDSFREGVDLTVPLKNIINEFYSKDLAKKSSSAKKALWREGKFTGAWEPYGYRKSEQDRHQLVVDEEAAGHLRAIFSMYMDGCSYSDIAKKLNADGVLSPTLQREYYRSGEKPSPESKPWNNYEVKRVLQDVHCTGDSVYGKYQQSVFQGNKQRNRPESEWIYAENTHEGIIDKELFRQVQDKIREFTEEYKKRHQLNNGAIRSQNFYTGKIRCGGCGNRMILSREKSGTFYYLCGANANHKSGGNQCKGHRVKKEYVDEDVLRLIQSHMKTVLDTEKMIREMNSASRNQTQYLLLDKEVGKLRRELSRISKRKSDLYEDYSERLITEEEYMQFSRIYSNEIENIKSRLDAVLTAQVRYSKDYHIEEGWGKVIHTYMSKRKLTKEMVEAFVDSIIIHGKYDYEIKLVYDDQFAELQKIMKEKEVQSR</sequence>
<reference evidence="3 4" key="1">
    <citation type="submission" date="2010-05" db="EMBL/GenBank/DDBJ databases">
        <authorList>
            <person name="Qin X."/>
            <person name="Bachman B."/>
            <person name="Battles P."/>
            <person name="Bell A."/>
            <person name="Bess C."/>
            <person name="Bickham C."/>
            <person name="Chaboub L."/>
            <person name="Chen D."/>
            <person name="Coyle M."/>
            <person name="Deiros D.R."/>
            <person name="Dinh H."/>
            <person name="Forbes L."/>
            <person name="Fowler G."/>
            <person name="Francisco L."/>
            <person name="Fu Q."/>
            <person name="Gubbala S."/>
            <person name="Hale W."/>
            <person name="Han Y."/>
            <person name="Hemphill L."/>
            <person name="Highlander S.K."/>
            <person name="Hirani K."/>
            <person name="Hogues M."/>
            <person name="Jackson L."/>
            <person name="Jakkamsetti A."/>
            <person name="Javaid M."/>
            <person name="Jiang H."/>
            <person name="Korchina V."/>
            <person name="Kovar C."/>
            <person name="Lara F."/>
            <person name="Lee S."/>
            <person name="Mata R."/>
            <person name="Mathew T."/>
            <person name="Moen C."/>
            <person name="Morales K."/>
            <person name="Munidasa M."/>
            <person name="Nazareth L."/>
            <person name="Ngo R."/>
            <person name="Nguyen L."/>
            <person name="Okwuonu G."/>
            <person name="Ongeri F."/>
            <person name="Patil S."/>
            <person name="Petrosino J."/>
            <person name="Pham C."/>
            <person name="Pham P."/>
            <person name="Pu L.-L."/>
            <person name="Puazo M."/>
            <person name="Raj R."/>
            <person name="Reid J."/>
            <person name="Rouhana J."/>
            <person name="Saada N."/>
            <person name="Shang Y."/>
            <person name="Simmons D."/>
            <person name="Thornton R."/>
            <person name="Warren J."/>
            <person name="Weissenberger G."/>
            <person name="Zhang J."/>
            <person name="Zhang L."/>
            <person name="Zhou C."/>
            <person name="Zhu D."/>
            <person name="Muzny D."/>
            <person name="Worley K."/>
            <person name="Gibbs R."/>
        </authorList>
    </citation>
    <scope>NUCLEOTIDE SEQUENCE [LARGE SCALE GENOMIC DNA]</scope>
    <source>
        <strain evidence="3 4">NAP08</strain>
    </source>
</reference>
<protein>
    <submittedName>
        <fullName evidence="3">Resolvase, N-terminal domain protein</fullName>
    </submittedName>
</protein>
<dbReference type="PANTHER" id="PTHR30461">
    <property type="entry name" value="DNA-INVERTASE FROM LAMBDOID PROPHAGE"/>
    <property type="match status" value="1"/>
</dbReference>
<dbReference type="SMART" id="SM00857">
    <property type="entry name" value="Resolvase"/>
    <property type="match status" value="1"/>
</dbReference>
<evidence type="ECO:0000313" key="3">
    <source>
        <dbReference type="EMBL" id="EFH07412.1"/>
    </source>
</evidence>
<dbReference type="InterPro" id="IPR036162">
    <property type="entry name" value="Resolvase-like_N_sf"/>
</dbReference>
<dbReference type="Pfam" id="PF07508">
    <property type="entry name" value="Recombinase"/>
    <property type="match status" value="1"/>
</dbReference>
<evidence type="ECO:0000313" key="4">
    <source>
        <dbReference type="Proteomes" id="UP000003227"/>
    </source>
</evidence>
<dbReference type="InterPro" id="IPR050639">
    <property type="entry name" value="SSR_resolvase"/>
</dbReference>
<dbReference type="HOGENOM" id="CLU_010686_18_2_9"/>
<dbReference type="PROSITE" id="PS51737">
    <property type="entry name" value="RECOMBINASE_DNA_BIND"/>
    <property type="match status" value="1"/>
</dbReference>
<evidence type="ECO:0000259" key="1">
    <source>
        <dbReference type="PROSITE" id="PS51736"/>
    </source>
</evidence>
<organism evidence="3 4">
    <name type="scientific">Clostridioides difficile NAP08</name>
    <dbReference type="NCBI Taxonomy" id="525259"/>
    <lineage>
        <taxon>Bacteria</taxon>
        <taxon>Bacillati</taxon>
        <taxon>Bacillota</taxon>
        <taxon>Clostridia</taxon>
        <taxon>Peptostreptococcales</taxon>
        <taxon>Peptostreptococcaceae</taxon>
        <taxon>Clostridioides</taxon>
    </lineage>
</organism>
<dbReference type="PANTHER" id="PTHR30461:SF23">
    <property type="entry name" value="DNA RECOMBINASE-RELATED"/>
    <property type="match status" value="1"/>
</dbReference>
<dbReference type="GO" id="GO:0000150">
    <property type="term" value="F:DNA strand exchange activity"/>
    <property type="evidence" value="ECO:0007669"/>
    <property type="project" value="InterPro"/>
</dbReference>
<dbReference type="Pfam" id="PF13408">
    <property type="entry name" value="Zn_ribbon_recom"/>
    <property type="match status" value="1"/>
</dbReference>
<evidence type="ECO:0000259" key="2">
    <source>
        <dbReference type="PROSITE" id="PS51737"/>
    </source>
</evidence>
<dbReference type="InterPro" id="IPR011109">
    <property type="entry name" value="DNA_bind_recombinase_dom"/>
</dbReference>
<name>D5Q492_CLODI</name>
<dbReference type="AlphaFoldDB" id="D5Q492"/>
<dbReference type="Proteomes" id="UP000003227">
    <property type="component" value="Unassembled WGS sequence"/>
</dbReference>
<feature type="domain" description="Resolvase/invertase-type recombinase catalytic" evidence="1">
    <location>
        <begin position="30"/>
        <end position="180"/>
    </location>
</feature>
<dbReference type="EMBL" id="ADNX01000039">
    <property type="protein sequence ID" value="EFH07412.1"/>
    <property type="molecule type" value="Genomic_DNA"/>
</dbReference>
<dbReference type="SUPFAM" id="SSF53041">
    <property type="entry name" value="Resolvase-like"/>
    <property type="match status" value="1"/>
</dbReference>
<dbReference type="Gene3D" id="3.90.1750.20">
    <property type="entry name" value="Putative Large Serine Recombinase, Chain B, Domain 2"/>
    <property type="match status" value="1"/>
</dbReference>
<dbReference type="Gene3D" id="3.40.50.1390">
    <property type="entry name" value="Resolvase, N-terminal catalytic domain"/>
    <property type="match status" value="1"/>
</dbReference>
<proteinExistence type="predicted"/>
<dbReference type="InterPro" id="IPR006119">
    <property type="entry name" value="Resolv_N"/>
</dbReference>
<feature type="domain" description="Recombinase" evidence="2">
    <location>
        <begin position="188"/>
        <end position="330"/>
    </location>
</feature>
<dbReference type="PROSITE" id="PS51736">
    <property type="entry name" value="RECOMBINASES_3"/>
    <property type="match status" value="1"/>
</dbReference>
<accession>D5Q492</accession>
<gene>
    <name evidence="3" type="ORF">HMPREF0220_1724</name>
</gene>
<dbReference type="GO" id="GO:0003677">
    <property type="term" value="F:DNA binding"/>
    <property type="evidence" value="ECO:0007669"/>
    <property type="project" value="InterPro"/>
</dbReference>
<comment type="caution">
    <text evidence="3">The sequence shown here is derived from an EMBL/GenBank/DDBJ whole genome shotgun (WGS) entry which is preliminary data.</text>
</comment>